<keyword evidence="4" id="KW-1185">Reference proteome</keyword>
<evidence type="ECO:0000313" key="3">
    <source>
        <dbReference type="EMBL" id="MCI4684594.1"/>
    </source>
</evidence>
<dbReference type="RefSeq" id="WP_243068485.1">
    <property type="nucleotide sequence ID" value="NZ_JAIVFK010000001.1"/>
</dbReference>
<feature type="signal peptide" evidence="1">
    <location>
        <begin position="1"/>
        <end position="19"/>
    </location>
</feature>
<keyword evidence="1" id="KW-0732">Signal</keyword>
<dbReference type="InterPro" id="IPR025711">
    <property type="entry name" value="PepSY"/>
</dbReference>
<reference evidence="3" key="1">
    <citation type="journal article" date="2022" name="ISME J.">
        <title>Identification of active gaseous-alkane degraders at natural gas seeps.</title>
        <authorList>
            <person name="Farhan Ul Haque M."/>
            <person name="Hernandez M."/>
            <person name="Crombie A.T."/>
            <person name="Murrell J.C."/>
        </authorList>
    </citation>
    <scope>NUCLEOTIDE SEQUENCE</scope>
    <source>
        <strain evidence="3">PC2</strain>
    </source>
</reference>
<comment type="caution">
    <text evidence="3">The sequence shown here is derived from an EMBL/GenBank/DDBJ whole genome shotgun (WGS) entry which is preliminary data.</text>
</comment>
<evidence type="ECO:0000256" key="1">
    <source>
        <dbReference type="SAM" id="SignalP"/>
    </source>
</evidence>
<feature type="chain" id="PRO_5046939083" evidence="1">
    <location>
        <begin position="20"/>
        <end position="93"/>
    </location>
</feature>
<gene>
    <name evidence="3" type="ORF">K2U94_17775</name>
</gene>
<sequence length="93" mass="9813">MAILAILVTLVGAASFAHAESVDRPCMTKAGNNYLTVDAFLTKIIDRGYKIRSLEAKDGCAKLHAVDKNGGEDELFVDLTSGAAAGESAREID</sequence>
<dbReference type="Proteomes" id="UP001139104">
    <property type="component" value="Unassembled WGS sequence"/>
</dbReference>
<dbReference type="Pfam" id="PF13670">
    <property type="entry name" value="PepSY_2"/>
    <property type="match status" value="1"/>
</dbReference>
<evidence type="ECO:0000313" key="4">
    <source>
        <dbReference type="Proteomes" id="UP001139104"/>
    </source>
</evidence>
<protein>
    <submittedName>
        <fullName evidence="3">PepSY domain-containing protein</fullName>
    </submittedName>
</protein>
<feature type="domain" description="PepSY" evidence="2">
    <location>
        <begin position="2"/>
        <end position="83"/>
    </location>
</feature>
<evidence type="ECO:0000259" key="2">
    <source>
        <dbReference type="Pfam" id="PF13670"/>
    </source>
</evidence>
<organism evidence="3 4">
    <name type="scientific">Candidatus Rhodoblastus alkanivorans</name>
    <dbReference type="NCBI Taxonomy" id="2954117"/>
    <lineage>
        <taxon>Bacteria</taxon>
        <taxon>Pseudomonadati</taxon>
        <taxon>Pseudomonadota</taxon>
        <taxon>Alphaproteobacteria</taxon>
        <taxon>Hyphomicrobiales</taxon>
        <taxon>Rhodoblastaceae</taxon>
        <taxon>Rhodoblastus</taxon>
    </lineage>
</organism>
<name>A0ABS9ZA78_9HYPH</name>
<accession>A0ABS9ZA78</accession>
<proteinExistence type="predicted"/>
<dbReference type="EMBL" id="JAIVFP010000001">
    <property type="protein sequence ID" value="MCI4684594.1"/>
    <property type="molecule type" value="Genomic_DNA"/>
</dbReference>